<evidence type="ECO:0000313" key="1">
    <source>
        <dbReference type="EMBL" id="OJA16724.1"/>
    </source>
</evidence>
<dbReference type="OrthoDB" id="6513042at2759"/>
<protein>
    <submittedName>
        <fullName evidence="1">Uncharacterized protein</fullName>
    </submittedName>
</protein>
<dbReference type="AlphaFoldDB" id="A0A1J8QYK5"/>
<proteinExistence type="predicted"/>
<organism evidence="1 2">
    <name type="scientific">Rhizopogon vesiculosus</name>
    <dbReference type="NCBI Taxonomy" id="180088"/>
    <lineage>
        <taxon>Eukaryota</taxon>
        <taxon>Fungi</taxon>
        <taxon>Dikarya</taxon>
        <taxon>Basidiomycota</taxon>
        <taxon>Agaricomycotina</taxon>
        <taxon>Agaricomycetes</taxon>
        <taxon>Agaricomycetidae</taxon>
        <taxon>Boletales</taxon>
        <taxon>Suillineae</taxon>
        <taxon>Rhizopogonaceae</taxon>
        <taxon>Rhizopogon</taxon>
    </lineage>
</organism>
<accession>A0A1J8QYK5</accession>
<dbReference type="STRING" id="180088.A0A1J8QYK5"/>
<reference evidence="1 2" key="1">
    <citation type="submission" date="2016-03" db="EMBL/GenBank/DDBJ databases">
        <title>Comparative genomics of the ectomycorrhizal sister species Rhizopogon vinicolor and Rhizopogon vesiculosus (Basidiomycota: Boletales) reveals a divergence of the mating type B locus.</title>
        <authorList>
            <person name="Mujic A.B."/>
            <person name="Kuo A."/>
            <person name="Tritt A."/>
            <person name="Lipzen A."/>
            <person name="Chen C."/>
            <person name="Johnson J."/>
            <person name="Sharma A."/>
            <person name="Barry K."/>
            <person name="Grigoriev I.V."/>
            <person name="Spatafora J.W."/>
        </authorList>
    </citation>
    <scope>NUCLEOTIDE SEQUENCE [LARGE SCALE GENOMIC DNA]</scope>
    <source>
        <strain evidence="1 2">AM-OR11-056</strain>
    </source>
</reference>
<dbReference type="Proteomes" id="UP000183567">
    <property type="component" value="Unassembled WGS sequence"/>
</dbReference>
<dbReference type="EMBL" id="LVVM01002406">
    <property type="protein sequence ID" value="OJA16724.1"/>
    <property type="molecule type" value="Genomic_DNA"/>
</dbReference>
<comment type="caution">
    <text evidence="1">The sequence shown here is derived from an EMBL/GenBank/DDBJ whole genome shotgun (WGS) entry which is preliminary data.</text>
</comment>
<keyword evidence="2" id="KW-1185">Reference proteome</keyword>
<feature type="non-terminal residue" evidence="1">
    <location>
        <position position="92"/>
    </location>
</feature>
<name>A0A1J8QYK5_9AGAM</name>
<sequence>MPTVTRLLSQNLIQFDSGQLSAHIIAESNLIGERDPLRIVLERNEGRALGLAGAYSPTGELAMLAVADASTIIIIEFELKNNKGNEHDDDDD</sequence>
<evidence type="ECO:0000313" key="2">
    <source>
        <dbReference type="Proteomes" id="UP000183567"/>
    </source>
</evidence>
<gene>
    <name evidence="1" type="ORF">AZE42_13846</name>
</gene>